<evidence type="ECO:0000313" key="2">
    <source>
        <dbReference type="Proteomes" id="UP000823775"/>
    </source>
</evidence>
<organism evidence="1 2">
    <name type="scientific">Datura stramonium</name>
    <name type="common">Jimsonweed</name>
    <name type="synonym">Common thornapple</name>
    <dbReference type="NCBI Taxonomy" id="4076"/>
    <lineage>
        <taxon>Eukaryota</taxon>
        <taxon>Viridiplantae</taxon>
        <taxon>Streptophyta</taxon>
        <taxon>Embryophyta</taxon>
        <taxon>Tracheophyta</taxon>
        <taxon>Spermatophyta</taxon>
        <taxon>Magnoliopsida</taxon>
        <taxon>eudicotyledons</taxon>
        <taxon>Gunneridae</taxon>
        <taxon>Pentapetalae</taxon>
        <taxon>asterids</taxon>
        <taxon>lamiids</taxon>
        <taxon>Solanales</taxon>
        <taxon>Solanaceae</taxon>
        <taxon>Solanoideae</taxon>
        <taxon>Datureae</taxon>
        <taxon>Datura</taxon>
    </lineage>
</organism>
<sequence length="130" mass="14518">MAHLCHRGSDGRNDSRHRGDIPSWVSSRLDIKYDGPSGRRRTVAFIVRENLVSRCYAHAMGRVGAIRGSRSRVSVQGPSSGRDTEVAVAFSHQQPPYPCLTFRWPSTLGVLAQLIDDMLSQKLTYMSKCQ</sequence>
<keyword evidence="2" id="KW-1185">Reference proteome</keyword>
<proteinExistence type="predicted"/>
<gene>
    <name evidence="1" type="ORF">HAX54_016248</name>
</gene>
<accession>A0ABS8UIK0</accession>
<evidence type="ECO:0000313" key="1">
    <source>
        <dbReference type="EMBL" id="MCD9558714.1"/>
    </source>
</evidence>
<reference evidence="1 2" key="1">
    <citation type="journal article" date="2021" name="BMC Genomics">
        <title>Datura genome reveals duplications of psychoactive alkaloid biosynthetic genes and high mutation rate following tissue culture.</title>
        <authorList>
            <person name="Rajewski A."/>
            <person name="Carter-House D."/>
            <person name="Stajich J."/>
            <person name="Litt A."/>
        </authorList>
    </citation>
    <scope>NUCLEOTIDE SEQUENCE [LARGE SCALE GENOMIC DNA]</scope>
    <source>
        <strain evidence="1">AR-01</strain>
    </source>
</reference>
<name>A0ABS8UIK0_DATST</name>
<dbReference type="EMBL" id="JACEIK010002048">
    <property type="protein sequence ID" value="MCD9558714.1"/>
    <property type="molecule type" value="Genomic_DNA"/>
</dbReference>
<protein>
    <submittedName>
        <fullName evidence="1">Uncharacterized protein</fullName>
    </submittedName>
</protein>
<dbReference type="Proteomes" id="UP000823775">
    <property type="component" value="Unassembled WGS sequence"/>
</dbReference>
<comment type="caution">
    <text evidence="1">The sequence shown here is derived from an EMBL/GenBank/DDBJ whole genome shotgun (WGS) entry which is preliminary data.</text>
</comment>